<accession>A0A9W9XZB4</accession>
<dbReference type="OrthoDB" id="4250055at2759"/>
<comment type="caution">
    <text evidence="1">The sequence shown here is derived from an EMBL/GenBank/DDBJ whole genome shotgun (WGS) entry which is preliminary data.</text>
</comment>
<reference evidence="1" key="2">
    <citation type="journal article" date="2023" name="IMA Fungus">
        <title>Comparative genomic study of the Penicillium genus elucidates a diverse pangenome and 15 lateral gene transfer events.</title>
        <authorList>
            <person name="Petersen C."/>
            <person name="Sorensen T."/>
            <person name="Nielsen M.R."/>
            <person name="Sondergaard T.E."/>
            <person name="Sorensen J.L."/>
            <person name="Fitzpatrick D.A."/>
            <person name="Frisvad J.C."/>
            <person name="Nielsen K.L."/>
        </authorList>
    </citation>
    <scope>NUCLEOTIDE SEQUENCE</scope>
    <source>
        <strain evidence="1">IBT 29495</strain>
    </source>
</reference>
<evidence type="ECO:0000313" key="2">
    <source>
        <dbReference type="Proteomes" id="UP001149954"/>
    </source>
</evidence>
<dbReference type="EMBL" id="JAPWDS010000002">
    <property type="protein sequence ID" value="KAJ5512620.1"/>
    <property type="molecule type" value="Genomic_DNA"/>
</dbReference>
<sequence length="73" mass="8516">MWQDEAKRKGQKVGNLKYLLCHHKPELGVRVPTKVTVFKAPGTKYQPIERIQFMFGVVPYSGKNQEKKEKWGK</sequence>
<dbReference type="AlphaFoldDB" id="A0A9W9XZB4"/>
<dbReference type="Proteomes" id="UP001149954">
    <property type="component" value="Unassembled WGS sequence"/>
</dbReference>
<protein>
    <submittedName>
        <fullName evidence="1">Uncharacterized protein</fullName>
    </submittedName>
</protein>
<gene>
    <name evidence="1" type="ORF">N7463_002172</name>
</gene>
<organism evidence="1 2">
    <name type="scientific">Penicillium fimorum</name>
    <dbReference type="NCBI Taxonomy" id="1882269"/>
    <lineage>
        <taxon>Eukaryota</taxon>
        <taxon>Fungi</taxon>
        <taxon>Dikarya</taxon>
        <taxon>Ascomycota</taxon>
        <taxon>Pezizomycotina</taxon>
        <taxon>Eurotiomycetes</taxon>
        <taxon>Eurotiomycetidae</taxon>
        <taxon>Eurotiales</taxon>
        <taxon>Aspergillaceae</taxon>
        <taxon>Penicillium</taxon>
    </lineage>
</organism>
<evidence type="ECO:0000313" key="1">
    <source>
        <dbReference type="EMBL" id="KAJ5512620.1"/>
    </source>
</evidence>
<name>A0A9W9XZB4_9EURO</name>
<proteinExistence type="predicted"/>
<reference evidence="1" key="1">
    <citation type="submission" date="2022-12" db="EMBL/GenBank/DDBJ databases">
        <authorList>
            <person name="Petersen C."/>
        </authorList>
    </citation>
    <scope>NUCLEOTIDE SEQUENCE</scope>
    <source>
        <strain evidence="1">IBT 29495</strain>
    </source>
</reference>
<keyword evidence="2" id="KW-1185">Reference proteome</keyword>